<sequence>MVSQQDIQKLPIDIHYNKLLDWLVDRRHCNRQWQAAALVVREKINAAIQDMPEVQEITQLLQGTYINYFHCIRIVELLKVSEANTKDIFGRYSSQRMKDWQEVVRLYEKDNVNLAEGAQLLTRNVNYEIPAVKRQIAKCKQTQEECVKKEADFTSQARIEREGFKASCKELGIVGKNIRSELLALLKQLPGIHQKLAEETKSLQPAIDFYTAFVQFLLSSSGDDAKADVSMVSMLRYLTSHGNTTVYQWRTGEVPTVVVEPGLPGGGEPAATEEPQITWEDSGDAAGGDGEISWGDEGAEGQEEEGGEIDWGGMDTGGAEDGGIDWGGDGELDITVEGSGADQSQNGAGAVADSRVAMGTDALSLFDHKETRDQVINELRELSGFLAQRLVEMEGENNVVAETIFQSAPQELQMRSVEEITDMLAPVDTILAQLTNNRMRQLYMLKASPKYVDRLTANLQQKLDQADKMLARKRIMIEKRQGALQDQRQTEPKLQVIIKKTKELKKQMEGEISKRYSDRPVNIMGEINLL</sequence>
<evidence type="ECO:0000313" key="4">
    <source>
        <dbReference type="RefSeq" id="XP_019627535.1"/>
    </source>
</evidence>
<protein>
    <submittedName>
        <fullName evidence="4">CDK5 regulatory subunit-associated protein 3-like isoform X1</fullName>
    </submittedName>
</protein>
<feature type="region of interest" description="Disordered" evidence="2">
    <location>
        <begin position="263"/>
        <end position="327"/>
    </location>
</feature>
<name>A0A6P4YEA7_BRABE</name>
<dbReference type="PANTHER" id="PTHR14894">
    <property type="entry name" value="CDK5 REGULATORY SUBUNIT-ASSOCIATED PROTEIN 3"/>
    <property type="match status" value="1"/>
</dbReference>
<feature type="compositionally biased region" description="Acidic residues" evidence="2">
    <location>
        <begin position="297"/>
        <end position="308"/>
    </location>
</feature>
<reference evidence="4" key="1">
    <citation type="submission" date="2025-08" db="UniProtKB">
        <authorList>
            <consortium name="RefSeq"/>
        </authorList>
    </citation>
    <scope>IDENTIFICATION</scope>
    <source>
        <tissue evidence="4">Gonad</tissue>
    </source>
</reference>
<comment type="similarity">
    <text evidence="1">Belongs to the CDK5RAP3 family.</text>
</comment>
<evidence type="ECO:0000256" key="2">
    <source>
        <dbReference type="SAM" id="MobiDB-lite"/>
    </source>
</evidence>
<dbReference type="PANTHER" id="PTHR14894:SF0">
    <property type="entry name" value="CDK5 REGULATORY SUBUNIT-ASSOCIATED PROTEIN 3"/>
    <property type="match status" value="1"/>
</dbReference>
<dbReference type="GeneID" id="109472299"/>
<dbReference type="KEGG" id="bbel:109472299"/>
<dbReference type="AlphaFoldDB" id="A0A6P4YEA7"/>
<organism evidence="3 4">
    <name type="scientific">Branchiostoma belcheri</name>
    <name type="common">Amphioxus</name>
    <dbReference type="NCBI Taxonomy" id="7741"/>
    <lineage>
        <taxon>Eukaryota</taxon>
        <taxon>Metazoa</taxon>
        <taxon>Chordata</taxon>
        <taxon>Cephalochordata</taxon>
        <taxon>Leptocardii</taxon>
        <taxon>Amphioxiformes</taxon>
        <taxon>Branchiostomatidae</taxon>
        <taxon>Branchiostoma</taxon>
    </lineage>
</organism>
<dbReference type="InterPro" id="IPR008491">
    <property type="entry name" value="CDK5RAP3"/>
</dbReference>
<dbReference type="GO" id="GO:0012505">
    <property type="term" value="C:endomembrane system"/>
    <property type="evidence" value="ECO:0007669"/>
    <property type="project" value="TreeGrafter"/>
</dbReference>
<feature type="compositionally biased region" description="Gly residues" evidence="2">
    <location>
        <begin position="314"/>
        <end position="327"/>
    </location>
</feature>
<dbReference type="RefSeq" id="XP_019627535.1">
    <property type="nucleotide sequence ID" value="XM_019771976.1"/>
</dbReference>
<dbReference type="OrthoDB" id="340432at2759"/>
<dbReference type="Pfam" id="PF05600">
    <property type="entry name" value="CDK5RAP3"/>
    <property type="match status" value="1"/>
</dbReference>
<feature type="region of interest" description="Disordered" evidence="2">
    <location>
        <begin position="332"/>
        <end position="351"/>
    </location>
</feature>
<dbReference type="Proteomes" id="UP000515135">
    <property type="component" value="Unplaced"/>
</dbReference>
<gene>
    <name evidence="4" type="primary">LOC109472299</name>
</gene>
<evidence type="ECO:0000256" key="1">
    <source>
        <dbReference type="ARBA" id="ARBA00007478"/>
    </source>
</evidence>
<accession>A0A6P4YEA7</accession>
<dbReference type="GO" id="GO:0007346">
    <property type="term" value="P:regulation of mitotic cell cycle"/>
    <property type="evidence" value="ECO:0007669"/>
    <property type="project" value="TreeGrafter"/>
</dbReference>
<evidence type="ECO:0000313" key="3">
    <source>
        <dbReference type="Proteomes" id="UP000515135"/>
    </source>
</evidence>
<proteinExistence type="inferred from homology"/>
<keyword evidence="3" id="KW-1185">Reference proteome</keyword>